<dbReference type="Proteomes" id="UP000004995">
    <property type="component" value="Unassembled WGS sequence"/>
</dbReference>
<dbReference type="STRING" id="4555.A0A0Q3QGY6"/>
<accession>A0A0Q3QGY6</accession>
<keyword evidence="1" id="KW-0472">Membrane</keyword>
<dbReference type="InParanoid" id="A0A0Q3QGY6"/>
<evidence type="ECO:0000313" key="3">
    <source>
        <dbReference type="Proteomes" id="UP000004995"/>
    </source>
</evidence>
<evidence type="ECO:0000313" key="2">
    <source>
        <dbReference type="EnsemblPlants" id="KQL16712"/>
    </source>
</evidence>
<keyword evidence="1" id="KW-0812">Transmembrane</keyword>
<proteinExistence type="predicted"/>
<reference evidence="3" key="1">
    <citation type="journal article" date="2012" name="Nat. Biotechnol.">
        <title>Reference genome sequence of the model plant Setaria.</title>
        <authorList>
            <person name="Bennetzen J.L."/>
            <person name="Schmutz J."/>
            <person name="Wang H."/>
            <person name="Percifield R."/>
            <person name="Hawkins J."/>
            <person name="Pontaroli A.C."/>
            <person name="Estep M."/>
            <person name="Feng L."/>
            <person name="Vaughn J.N."/>
            <person name="Grimwood J."/>
            <person name="Jenkins J."/>
            <person name="Barry K."/>
            <person name="Lindquist E."/>
            <person name="Hellsten U."/>
            <person name="Deshpande S."/>
            <person name="Wang X."/>
            <person name="Wu X."/>
            <person name="Mitros T."/>
            <person name="Triplett J."/>
            <person name="Yang X."/>
            <person name="Ye C.Y."/>
            <person name="Mauro-Herrera M."/>
            <person name="Wang L."/>
            <person name="Li P."/>
            <person name="Sharma M."/>
            <person name="Sharma R."/>
            <person name="Ronald P.C."/>
            <person name="Panaud O."/>
            <person name="Kellogg E.A."/>
            <person name="Brutnell T.P."/>
            <person name="Doust A.N."/>
            <person name="Tuskan G.A."/>
            <person name="Rokhsar D."/>
            <person name="Devos K.M."/>
        </authorList>
    </citation>
    <scope>NUCLEOTIDE SEQUENCE [LARGE SCALE GENOMIC DNA]</scope>
    <source>
        <strain evidence="3">cv. Yugu1</strain>
    </source>
</reference>
<dbReference type="eggNOG" id="KOG4473">
    <property type="taxonomic scope" value="Eukaryota"/>
</dbReference>
<organism evidence="2 3">
    <name type="scientific">Setaria italica</name>
    <name type="common">Foxtail millet</name>
    <name type="synonym">Panicum italicum</name>
    <dbReference type="NCBI Taxonomy" id="4555"/>
    <lineage>
        <taxon>Eukaryota</taxon>
        <taxon>Viridiplantae</taxon>
        <taxon>Streptophyta</taxon>
        <taxon>Embryophyta</taxon>
        <taxon>Tracheophyta</taxon>
        <taxon>Spermatophyta</taxon>
        <taxon>Magnoliopsida</taxon>
        <taxon>Liliopsida</taxon>
        <taxon>Poales</taxon>
        <taxon>Poaceae</taxon>
        <taxon>PACMAD clade</taxon>
        <taxon>Panicoideae</taxon>
        <taxon>Panicodae</taxon>
        <taxon>Paniceae</taxon>
        <taxon>Cenchrinae</taxon>
        <taxon>Setaria</taxon>
    </lineage>
</organism>
<keyword evidence="1" id="KW-1133">Transmembrane helix</keyword>
<dbReference type="Gramene" id="KQL16712">
    <property type="protein sequence ID" value="KQL16712"/>
    <property type="gene ID" value="SETIT_024336mg"/>
</dbReference>
<sequence>AVVASALTFSIDALRLRIGGAITLATATLTAFGCVGAVLGRTPVARSCARVVIGGWAIMGVTYSLMRLFKASGI</sequence>
<reference evidence="2" key="2">
    <citation type="submission" date="2018-08" db="UniProtKB">
        <authorList>
            <consortium name="EnsemblPlants"/>
        </authorList>
    </citation>
    <scope>IDENTIFICATION</scope>
    <source>
        <strain evidence="2">Yugu1</strain>
    </source>
</reference>
<dbReference type="EnsemblPlants" id="KQL16712">
    <property type="protein sequence ID" value="KQL16712"/>
    <property type="gene ID" value="SETIT_024336mg"/>
</dbReference>
<evidence type="ECO:0000256" key="1">
    <source>
        <dbReference type="SAM" id="Phobius"/>
    </source>
</evidence>
<feature type="transmembrane region" description="Helical" evidence="1">
    <location>
        <begin position="18"/>
        <end position="39"/>
    </location>
</feature>
<protein>
    <submittedName>
        <fullName evidence="2">Uncharacterized protein</fullName>
    </submittedName>
</protein>
<dbReference type="EMBL" id="AGNK02002044">
    <property type="status" value="NOT_ANNOTATED_CDS"/>
    <property type="molecule type" value="Genomic_DNA"/>
</dbReference>
<dbReference type="AlphaFoldDB" id="A0A0Q3QGY6"/>
<keyword evidence="3" id="KW-1185">Reference proteome</keyword>
<feature type="transmembrane region" description="Helical" evidence="1">
    <location>
        <begin position="51"/>
        <end position="69"/>
    </location>
</feature>
<name>A0A0Q3QGY6_SETIT</name>